<dbReference type="KEGG" id="nga:Ngar_c28210"/>
<reference evidence="1 2" key="1">
    <citation type="journal article" date="2012" name="Environ. Microbiol.">
        <title>The genome of the ammonia-oxidizing Candidatus Nitrososphaera gargensis: insights into metabolic versatility and environmental adaptations.</title>
        <authorList>
            <person name="Spang A."/>
            <person name="Poehlein A."/>
            <person name="Offre P."/>
            <person name="Zumbragel S."/>
            <person name="Haider S."/>
            <person name="Rychlik N."/>
            <person name="Nowka B."/>
            <person name="Schmeisser C."/>
            <person name="Lebedeva E.V."/>
            <person name="Rattei T."/>
            <person name="Bohm C."/>
            <person name="Schmid M."/>
            <person name="Galushko A."/>
            <person name="Hatzenpichler R."/>
            <person name="Weinmaier T."/>
            <person name="Daniel R."/>
            <person name="Schleper C."/>
            <person name="Spieck E."/>
            <person name="Streit W."/>
            <person name="Wagner M."/>
        </authorList>
    </citation>
    <scope>NUCLEOTIDE SEQUENCE [LARGE SCALE GENOMIC DNA]</scope>
    <source>
        <strain evidence="2">Ga9.2</strain>
    </source>
</reference>
<sequence length="81" mass="9510">MNKKLAFVGLVLMLAAIPLVQFSLDNYGQYLEQQAEAERRALEYADTICFGGRALFPQLYFEASMHTFWQDWLQVQLERYL</sequence>
<dbReference type="Proteomes" id="UP000008037">
    <property type="component" value="Chromosome"/>
</dbReference>
<protein>
    <submittedName>
        <fullName evidence="1">Uncharacterized protein</fullName>
    </submittedName>
</protein>
<dbReference type="BioCyc" id="CNIT1237085:G1324-2821-MONOMER"/>
<gene>
    <name evidence="1" type="ordered locus">Ngar_c28210</name>
</gene>
<dbReference type="HOGENOM" id="CLU_2565860_0_0_2"/>
<dbReference type="InParanoid" id="K0IEH3"/>
<proteinExistence type="predicted"/>
<dbReference type="EMBL" id="CP002408">
    <property type="protein sequence ID" value="AFU59741.1"/>
    <property type="molecule type" value="Genomic_DNA"/>
</dbReference>
<name>K0IEH3_NITGG</name>
<keyword evidence="2" id="KW-1185">Reference proteome</keyword>
<dbReference type="GeneID" id="13794840"/>
<accession>K0IEH3</accession>
<dbReference type="RefSeq" id="WP_015020275.1">
    <property type="nucleotide sequence ID" value="NC_018719.1"/>
</dbReference>
<organism evidence="1 2">
    <name type="scientific">Nitrososphaera gargensis (strain Ga9.2)</name>
    <dbReference type="NCBI Taxonomy" id="1237085"/>
    <lineage>
        <taxon>Archaea</taxon>
        <taxon>Nitrososphaerota</taxon>
        <taxon>Nitrososphaeria</taxon>
        <taxon>Nitrososphaerales</taxon>
        <taxon>Nitrososphaeraceae</taxon>
        <taxon>Nitrososphaera</taxon>
    </lineage>
</organism>
<dbReference type="STRING" id="1237085.Ngar_c28210"/>
<evidence type="ECO:0000313" key="1">
    <source>
        <dbReference type="EMBL" id="AFU59741.1"/>
    </source>
</evidence>
<evidence type="ECO:0000313" key="2">
    <source>
        <dbReference type="Proteomes" id="UP000008037"/>
    </source>
</evidence>
<dbReference type="AlphaFoldDB" id="K0IEH3"/>